<keyword evidence="2" id="KW-1185">Reference proteome</keyword>
<dbReference type="EMBL" id="AVBC01000045">
    <property type="protein sequence ID" value="ERL49487.1"/>
    <property type="molecule type" value="Genomic_DNA"/>
</dbReference>
<organism evidence="1 2">
    <name type="scientific">Halomonas huangheensis</name>
    <dbReference type="NCBI Taxonomy" id="1178482"/>
    <lineage>
        <taxon>Bacteria</taxon>
        <taxon>Pseudomonadati</taxon>
        <taxon>Pseudomonadota</taxon>
        <taxon>Gammaproteobacteria</taxon>
        <taxon>Oceanospirillales</taxon>
        <taxon>Halomonadaceae</taxon>
        <taxon>Halomonas</taxon>
    </lineage>
</organism>
<comment type="caution">
    <text evidence="1">The sequence shown here is derived from an EMBL/GenBank/DDBJ whole genome shotgun (WGS) entry which is preliminary data.</text>
</comment>
<sequence>MFAEETQYLIIEMIKMDICSIEEKSNEGSFSIYRKEGVNLIESMARESAKRKAARVS</sequence>
<evidence type="ECO:0000313" key="1">
    <source>
        <dbReference type="EMBL" id="ERL49487.1"/>
    </source>
</evidence>
<dbReference type="AlphaFoldDB" id="W1N1L0"/>
<dbReference type="Proteomes" id="UP000019113">
    <property type="component" value="Unassembled WGS sequence"/>
</dbReference>
<reference evidence="1 2" key="1">
    <citation type="submission" date="2013-08" db="EMBL/GenBank/DDBJ databases">
        <title>draft genome of Halomonas huanghegensis, strain BJGMM-B45T.</title>
        <authorList>
            <person name="Miao C."/>
            <person name="Wan Y."/>
            <person name="Jin W."/>
        </authorList>
    </citation>
    <scope>NUCLEOTIDE SEQUENCE [LARGE SCALE GENOMIC DNA]</scope>
    <source>
        <strain evidence="1 2">BJGMM-B45</strain>
    </source>
</reference>
<evidence type="ECO:0000313" key="2">
    <source>
        <dbReference type="Proteomes" id="UP000019113"/>
    </source>
</evidence>
<accession>W1N1L0</accession>
<gene>
    <name evidence="1" type="ORF">BJB45_06820</name>
</gene>
<name>W1N1L0_9GAMM</name>
<protein>
    <submittedName>
        <fullName evidence="1">Uncharacterized protein</fullName>
    </submittedName>
</protein>
<proteinExistence type="predicted"/>